<protein>
    <submittedName>
        <fullName evidence="2">DUF2065 domain-containing protein</fullName>
    </submittedName>
</protein>
<dbReference type="AlphaFoldDB" id="A0A2M9G2B4"/>
<accession>A0A2M9G2B4</accession>
<reference evidence="2 3" key="1">
    <citation type="submission" date="2017-11" db="EMBL/GenBank/DDBJ databases">
        <title>Draft genome sequence of Rhizobiales bacterium SY3-13.</title>
        <authorList>
            <person name="Sun C."/>
        </authorList>
    </citation>
    <scope>NUCLEOTIDE SEQUENCE [LARGE SCALE GENOMIC DNA]</scope>
    <source>
        <strain evidence="2 3">SY3-13</strain>
    </source>
</reference>
<dbReference type="EMBL" id="PHIG01000031">
    <property type="protein sequence ID" value="PJK29867.1"/>
    <property type="molecule type" value="Genomic_DNA"/>
</dbReference>
<dbReference type="InterPro" id="IPR019201">
    <property type="entry name" value="DUF2065"/>
</dbReference>
<keyword evidence="3" id="KW-1185">Reference proteome</keyword>
<organism evidence="2 3">
    <name type="scientific">Minwuia thermotolerans</name>
    <dbReference type="NCBI Taxonomy" id="2056226"/>
    <lineage>
        <taxon>Bacteria</taxon>
        <taxon>Pseudomonadati</taxon>
        <taxon>Pseudomonadota</taxon>
        <taxon>Alphaproteobacteria</taxon>
        <taxon>Minwuiales</taxon>
        <taxon>Minwuiaceae</taxon>
        <taxon>Minwuia</taxon>
    </lineage>
</organism>
<keyword evidence="1" id="KW-0472">Membrane</keyword>
<evidence type="ECO:0000313" key="3">
    <source>
        <dbReference type="Proteomes" id="UP000229498"/>
    </source>
</evidence>
<sequence length="62" mass="6645">MHDLLVALALMVAIEGAAYALFPDGMRRALAVLLDQPTERIRLTGLVACIVGVGLVWLLRAS</sequence>
<comment type="caution">
    <text evidence="2">The sequence shown here is derived from an EMBL/GenBank/DDBJ whole genome shotgun (WGS) entry which is preliminary data.</text>
</comment>
<keyword evidence="1" id="KW-1133">Transmembrane helix</keyword>
<dbReference type="Proteomes" id="UP000229498">
    <property type="component" value="Unassembled WGS sequence"/>
</dbReference>
<name>A0A2M9G2B4_9PROT</name>
<dbReference type="OrthoDB" id="9815199at2"/>
<proteinExistence type="predicted"/>
<evidence type="ECO:0000256" key="1">
    <source>
        <dbReference type="SAM" id="Phobius"/>
    </source>
</evidence>
<gene>
    <name evidence="2" type="ORF">CVT23_08815</name>
</gene>
<dbReference type="RefSeq" id="WP_109793144.1">
    <property type="nucleotide sequence ID" value="NZ_PHIG01000031.1"/>
</dbReference>
<evidence type="ECO:0000313" key="2">
    <source>
        <dbReference type="EMBL" id="PJK29867.1"/>
    </source>
</evidence>
<dbReference type="Pfam" id="PF09838">
    <property type="entry name" value="DUF2065"/>
    <property type="match status" value="1"/>
</dbReference>
<keyword evidence="1" id="KW-0812">Transmembrane</keyword>
<feature type="transmembrane region" description="Helical" evidence="1">
    <location>
        <begin position="40"/>
        <end position="59"/>
    </location>
</feature>